<keyword evidence="2 6" id="KW-0378">Hydrolase</keyword>
<dbReference type="SUPFAM" id="SSF52151">
    <property type="entry name" value="FabD/lysophospholipase-like"/>
    <property type="match status" value="1"/>
</dbReference>
<keyword evidence="10" id="KW-1185">Reference proteome</keyword>
<dbReference type="PROSITE" id="PS51635">
    <property type="entry name" value="PNPLA"/>
    <property type="match status" value="1"/>
</dbReference>
<feature type="region of interest" description="Disordered" evidence="7">
    <location>
        <begin position="1"/>
        <end position="57"/>
    </location>
</feature>
<sequence length="536" mass="58112">MNRQYIEKPPPLAVSSKGKNKKQHFVNHTAPNTPGNYERTQTSPALSSTRSHEPINDSDDKLSYEIFSILESKFLFGYEDPRLVWIPRSPSRPGDSEAGPSPRSPLTPNGVVIPGTPPSSSFRSPRGRICVLSIDGGGMRGLLAGKSLIYLEQMLKEKSGDPNARIADYFDVAAGSGVGGVFSAMMFATRDGNRPIFKAEDTWKFLVENAQGFYRSTGGGGGGGAGAAIKRVMRTGSGSGSSSSSVTAATAKLEKAMKASFADLTLKDTLKPILISCYDLSSTAPFLFSRADALESDSFDFRLRDICRATWAEPGTFDPVRTCSVDGKTRCVAVGGGLAMSNPTAAAITHVFHNKQEFPAVKGVEDLLVLSLGTGQLFEVNYDYEQVKNWRVKEWARPMARISGDGSAEFVDQAVAMGFGPYRSSNYVRIQQANGSRLGACGPNVDTDPRAENVKKLTEIADEMLKQNNVESVLFGSKRIGEMSNSEKLEWFASELVIEQQRRSVRASPTVTLKQAVSKTNRNAINATLTLISKER</sequence>
<dbReference type="EC" id="3.1.1.-" evidence="6"/>
<comment type="similarity">
    <text evidence="1 6">Belongs to the patatin family.</text>
</comment>
<protein>
    <recommendedName>
        <fullName evidence="6">Patatin</fullName>
        <ecNumber evidence="6">3.1.1.-</ecNumber>
    </recommendedName>
</protein>
<comment type="domain">
    <text evidence="6">The nitrogen atoms of the two glycine residues in the GGXR motif define the oxyanion hole, and stabilize the oxyanion that forms during the nucleophilic attack by the catalytic serine during substrate cleavage.</text>
</comment>
<evidence type="ECO:0000256" key="7">
    <source>
        <dbReference type="SAM" id="MobiDB-lite"/>
    </source>
</evidence>
<evidence type="ECO:0000256" key="5">
    <source>
        <dbReference type="PROSITE-ProRule" id="PRU01161"/>
    </source>
</evidence>
<dbReference type="eggNOG" id="KOG0513">
    <property type="taxonomic scope" value="Eukaryota"/>
</dbReference>
<dbReference type="PANTHER" id="PTHR32241:SF25">
    <property type="entry name" value="PATATIN-LIKE PROTEIN 8"/>
    <property type="match status" value="1"/>
</dbReference>
<dbReference type="Proteomes" id="UP000029120">
    <property type="component" value="Chromosome 7"/>
</dbReference>
<feature type="short sequence motif" description="GXGXXG" evidence="5">
    <location>
        <begin position="136"/>
        <end position="141"/>
    </location>
</feature>
<dbReference type="EMBL" id="CM002875">
    <property type="protein sequence ID" value="KFK29539.1"/>
    <property type="molecule type" value="Genomic_DNA"/>
</dbReference>
<dbReference type="InterPro" id="IPR002641">
    <property type="entry name" value="PNPLA_dom"/>
</dbReference>
<comment type="caution">
    <text evidence="5">Lacks conserved residue(s) required for the propagation of feature annotation.</text>
</comment>
<organism evidence="9 10">
    <name type="scientific">Arabis alpina</name>
    <name type="common">Alpine rock-cress</name>
    <dbReference type="NCBI Taxonomy" id="50452"/>
    <lineage>
        <taxon>Eukaryota</taxon>
        <taxon>Viridiplantae</taxon>
        <taxon>Streptophyta</taxon>
        <taxon>Embryophyta</taxon>
        <taxon>Tracheophyta</taxon>
        <taxon>Spermatophyta</taxon>
        <taxon>Magnoliopsida</taxon>
        <taxon>eudicotyledons</taxon>
        <taxon>Gunneridae</taxon>
        <taxon>Pentapetalae</taxon>
        <taxon>rosids</taxon>
        <taxon>malvids</taxon>
        <taxon>Brassicales</taxon>
        <taxon>Brassicaceae</taxon>
        <taxon>Arabideae</taxon>
        <taxon>Arabis</taxon>
    </lineage>
</organism>
<comment type="function">
    <text evidence="6">Lipolytic acyl hydrolase (LAH).</text>
</comment>
<proteinExistence type="inferred from homology"/>
<reference evidence="10" key="1">
    <citation type="journal article" date="2015" name="Nat. Plants">
        <title>Genome expansion of Arabis alpina linked with retrotransposition and reduced symmetric DNA methylation.</title>
        <authorList>
            <person name="Willing E.M."/>
            <person name="Rawat V."/>
            <person name="Mandakova T."/>
            <person name="Maumus F."/>
            <person name="James G.V."/>
            <person name="Nordstroem K.J."/>
            <person name="Becker C."/>
            <person name="Warthmann N."/>
            <person name="Chica C."/>
            <person name="Szarzynska B."/>
            <person name="Zytnicki M."/>
            <person name="Albani M.C."/>
            <person name="Kiefer C."/>
            <person name="Bergonzi S."/>
            <person name="Castaings L."/>
            <person name="Mateos J.L."/>
            <person name="Berns M.C."/>
            <person name="Bujdoso N."/>
            <person name="Piofczyk T."/>
            <person name="de Lorenzo L."/>
            <person name="Barrero-Sicilia C."/>
            <person name="Mateos I."/>
            <person name="Piednoel M."/>
            <person name="Hagmann J."/>
            <person name="Chen-Min-Tao R."/>
            <person name="Iglesias-Fernandez R."/>
            <person name="Schuster S.C."/>
            <person name="Alonso-Blanco C."/>
            <person name="Roudier F."/>
            <person name="Carbonero P."/>
            <person name="Paz-Ares J."/>
            <person name="Davis S.J."/>
            <person name="Pecinka A."/>
            <person name="Quesneville H."/>
            <person name="Colot V."/>
            <person name="Lysak M.A."/>
            <person name="Weigel D."/>
            <person name="Coupland G."/>
            <person name="Schneeberger K."/>
        </authorList>
    </citation>
    <scope>NUCLEOTIDE SEQUENCE [LARGE SCALE GENOMIC DNA]</scope>
    <source>
        <strain evidence="10">cv. Pajares</strain>
    </source>
</reference>
<name>A0A087GI37_ARAAL</name>
<feature type="compositionally biased region" description="Polar residues" evidence="7">
    <location>
        <begin position="29"/>
        <end position="49"/>
    </location>
</feature>
<evidence type="ECO:0000313" key="9">
    <source>
        <dbReference type="EMBL" id="KFK29539.1"/>
    </source>
</evidence>
<evidence type="ECO:0000256" key="4">
    <source>
        <dbReference type="ARBA" id="ARBA00023098"/>
    </source>
</evidence>
<dbReference type="OrthoDB" id="1054331at2759"/>
<feature type="domain" description="PNPLA" evidence="8">
    <location>
        <begin position="132"/>
        <end position="348"/>
    </location>
</feature>
<dbReference type="Gramene" id="KFK29539">
    <property type="protein sequence ID" value="KFK29539"/>
    <property type="gene ID" value="AALP_AA7G147300"/>
</dbReference>
<keyword evidence="3 6" id="KW-0442">Lipid degradation</keyword>
<gene>
    <name evidence="9" type="ordered locus">AALP_Aa7g147300</name>
</gene>
<evidence type="ECO:0000256" key="6">
    <source>
        <dbReference type="RuleBase" id="RU361262"/>
    </source>
</evidence>
<dbReference type="GO" id="GO:0016787">
    <property type="term" value="F:hydrolase activity"/>
    <property type="evidence" value="ECO:0007669"/>
    <property type="project" value="UniProtKB-KW"/>
</dbReference>
<dbReference type="PANTHER" id="PTHR32241">
    <property type="entry name" value="PATATIN-LIKE PROTEIN 6"/>
    <property type="match status" value="1"/>
</dbReference>
<dbReference type="InterPro" id="IPR016035">
    <property type="entry name" value="Acyl_Trfase/lysoPLipase"/>
</dbReference>
<dbReference type="AlphaFoldDB" id="A0A087GI37"/>
<evidence type="ECO:0000313" key="10">
    <source>
        <dbReference type="Proteomes" id="UP000029120"/>
    </source>
</evidence>
<dbReference type="Pfam" id="PF01734">
    <property type="entry name" value="Patatin"/>
    <property type="match status" value="1"/>
</dbReference>
<evidence type="ECO:0000256" key="1">
    <source>
        <dbReference type="ARBA" id="ARBA00010240"/>
    </source>
</evidence>
<keyword evidence="4 6" id="KW-0443">Lipid metabolism</keyword>
<dbReference type="GO" id="GO:0016042">
    <property type="term" value="P:lipid catabolic process"/>
    <property type="evidence" value="ECO:0007669"/>
    <property type="project" value="UniProtKB-KW"/>
</dbReference>
<dbReference type="Gene3D" id="3.40.1090.10">
    <property type="entry name" value="Cytosolic phospholipase A2 catalytic domain"/>
    <property type="match status" value="1"/>
</dbReference>
<evidence type="ECO:0000256" key="2">
    <source>
        <dbReference type="ARBA" id="ARBA00022801"/>
    </source>
</evidence>
<evidence type="ECO:0000259" key="8">
    <source>
        <dbReference type="PROSITE" id="PS51635"/>
    </source>
</evidence>
<feature type="region of interest" description="Disordered" evidence="7">
    <location>
        <begin position="89"/>
        <end position="122"/>
    </location>
</feature>
<evidence type="ECO:0000256" key="3">
    <source>
        <dbReference type="ARBA" id="ARBA00022963"/>
    </source>
</evidence>
<accession>A0A087GI37</accession>